<comment type="caution">
    <text evidence="4">The sequence shown here is derived from an EMBL/GenBank/DDBJ whole genome shotgun (WGS) entry which is preliminary data.</text>
</comment>
<evidence type="ECO:0000256" key="1">
    <source>
        <dbReference type="ARBA" id="ARBA00022801"/>
    </source>
</evidence>
<dbReference type="SMART" id="SM01027">
    <property type="entry name" value="Beta-Casp"/>
    <property type="match status" value="1"/>
</dbReference>
<dbReference type="InterPro" id="IPR022712">
    <property type="entry name" value="Beta_Casp"/>
</dbReference>
<dbReference type="SUPFAM" id="SSF56281">
    <property type="entry name" value="Metallo-hydrolase/oxidoreductase"/>
    <property type="match status" value="1"/>
</dbReference>
<dbReference type="Gene3D" id="3.40.50.10890">
    <property type="match status" value="1"/>
</dbReference>
<dbReference type="InterPro" id="IPR050698">
    <property type="entry name" value="MBL"/>
</dbReference>
<dbReference type="Proteomes" id="UP000191418">
    <property type="component" value="Unassembled WGS sequence"/>
</dbReference>
<keyword evidence="1 4" id="KW-0378">Hydrolase</keyword>
<dbReference type="InterPro" id="IPR001279">
    <property type="entry name" value="Metallo-B-lactamas"/>
</dbReference>
<dbReference type="CDD" id="cd16295">
    <property type="entry name" value="TTHA0252-CPSF-like_MBL-fold"/>
    <property type="match status" value="1"/>
</dbReference>
<dbReference type="Pfam" id="PF00753">
    <property type="entry name" value="Lactamase_B"/>
    <property type="match status" value="1"/>
</dbReference>
<dbReference type="Pfam" id="PF07521">
    <property type="entry name" value="RMMBL"/>
    <property type="match status" value="1"/>
</dbReference>
<dbReference type="SMART" id="SM00849">
    <property type="entry name" value="Lactamase_B"/>
    <property type="match status" value="1"/>
</dbReference>
<dbReference type="InterPro" id="IPR011108">
    <property type="entry name" value="RMMBL"/>
</dbReference>
<evidence type="ECO:0000313" key="4">
    <source>
        <dbReference type="EMBL" id="OPX56169.1"/>
    </source>
</evidence>
<feature type="domain" description="Metallo-beta-lactamase" evidence="2">
    <location>
        <begin position="13"/>
        <end position="248"/>
    </location>
</feature>
<dbReference type="OrthoDB" id="9803916at2"/>
<dbReference type="RefSeq" id="WP_078744346.1">
    <property type="nucleotide sequence ID" value="NZ_FUXG01000003.1"/>
</dbReference>
<proteinExistence type="predicted"/>
<dbReference type="Gene3D" id="3.60.15.10">
    <property type="entry name" value="Ribonuclease Z/Hydroxyacylglutathione hydrolase-like"/>
    <property type="match status" value="1"/>
</dbReference>
<sequence>MHIEFYGAAQEVTGSCHLIEVGQYRVLLDCGLIQGGAKDELRNAESFPFDITQIDAVILSHSHLDHCGRIPLLVKRGFKGPIYTQKVCREMCGIMFRDAANIYAHDAVTANRKRARKHLPPVEPLYTLQDVEQALKHFQGLDYDAEEAILPGIRIRLRDAGHILGSAIVELWLDDGKHQRKVVFSGDLGHAGVPILREPTEIHHADLVIMESTYGGRCHKPWDESMQEMGAILSEAAKAKGNVLIPSFAVGRTQELLYLFAKHFNEWNIGHWQIFLDSPMAIEATEVYLKHSELFNKEAKRLALNDHKLDDLPNLRFTRSPEESMALNRISSGAIIIAGSGMCEGGRIRHHLKYHAWRHNSHILMVGFQAKGTLGRRLVEGEKVIKLWHESIHVAAQVHTVGGFSAYADQQGLLNWLKAFKRPPKLYLVHGESGAQQDLQLEVQHQLNLRAEIAQTGQIIDLVNFSVANRHI</sequence>
<dbReference type="GO" id="GO:0016787">
    <property type="term" value="F:hydrolase activity"/>
    <property type="evidence" value="ECO:0007669"/>
    <property type="project" value="UniProtKB-KW"/>
</dbReference>
<evidence type="ECO:0000259" key="2">
    <source>
        <dbReference type="SMART" id="SM00849"/>
    </source>
</evidence>
<protein>
    <submittedName>
        <fullName evidence="4">MBL fold metallo-hydrolase</fullName>
    </submittedName>
</protein>
<accession>A0A1T4MAU3</accession>
<evidence type="ECO:0000313" key="5">
    <source>
        <dbReference type="Proteomes" id="UP000191418"/>
    </source>
</evidence>
<dbReference type="Pfam" id="PF10996">
    <property type="entry name" value="Beta-Casp"/>
    <property type="match status" value="1"/>
</dbReference>
<gene>
    <name evidence="4" type="ORF">BTE48_04100</name>
</gene>
<evidence type="ECO:0000259" key="3">
    <source>
        <dbReference type="SMART" id="SM01027"/>
    </source>
</evidence>
<dbReference type="InterPro" id="IPR036866">
    <property type="entry name" value="RibonucZ/Hydroxyglut_hydro"/>
</dbReference>
<dbReference type="PANTHER" id="PTHR11203:SF37">
    <property type="entry name" value="INTEGRATOR COMPLEX SUBUNIT 11"/>
    <property type="match status" value="1"/>
</dbReference>
<keyword evidence="5" id="KW-1185">Reference proteome</keyword>
<name>A0A1T4MAU3_9GAMM</name>
<dbReference type="GO" id="GO:0004521">
    <property type="term" value="F:RNA endonuclease activity"/>
    <property type="evidence" value="ECO:0007669"/>
    <property type="project" value="TreeGrafter"/>
</dbReference>
<dbReference type="EMBL" id="MTSM01000004">
    <property type="protein sequence ID" value="OPX56169.1"/>
    <property type="molecule type" value="Genomic_DNA"/>
</dbReference>
<organism evidence="4 5">
    <name type="scientific">Oceanospirillum multiglobuliferum</name>
    <dbReference type="NCBI Taxonomy" id="64969"/>
    <lineage>
        <taxon>Bacteria</taxon>
        <taxon>Pseudomonadati</taxon>
        <taxon>Pseudomonadota</taxon>
        <taxon>Gammaproteobacteria</taxon>
        <taxon>Oceanospirillales</taxon>
        <taxon>Oceanospirillaceae</taxon>
        <taxon>Oceanospirillum</taxon>
    </lineage>
</organism>
<dbReference type="PANTHER" id="PTHR11203">
    <property type="entry name" value="CLEAVAGE AND POLYADENYLATION SPECIFICITY FACTOR FAMILY MEMBER"/>
    <property type="match status" value="1"/>
</dbReference>
<dbReference type="AlphaFoldDB" id="A0A1T4MAU3"/>
<reference evidence="4 5" key="1">
    <citation type="submission" date="2017-01" db="EMBL/GenBank/DDBJ databases">
        <title>Genome Sequencing of a Marine Spirillum, Oceanospirillum multiglobuliferum ATCC 33336, from Japan.</title>
        <authorList>
            <person name="Carney J.G."/>
            <person name="Trachtenberg A.M."/>
            <person name="Rheaume B.A."/>
            <person name="Linnane J.D."/>
            <person name="Pitts N.L."/>
            <person name="Mykles D.L."/>
            <person name="Maclea K.S."/>
        </authorList>
    </citation>
    <scope>NUCLEOTIDE SEQUENCE [LARGE SCALE GENOMIC DNA]</scope>
    <source>
        <strain evidence="4 5">ATCC 33336</strain>
    </source>
</reference>
<dbReference type="STRING" id="64969.SAMN02745127_00744"/>
<feature type="domain" description="Beta-Casp" evidence="3">
    <location>
        <begin position="253"/>
        <end position="378"/>
    </location>
</feature>